<evidence type="ECO:0000256" key="1">
    <source>
        <dbReference type="ARBA" id="ARBA00004651"/>
    </source>
</evidence>
<keyword evidence="3" id="KW-1003">Cell membrane</keyword>
<dbReference type="SUPFAM" id="SSF103473">
    <property type="entry name" value="MFS general substrate transporter"/>
    <property type="match status" value="1"/>
</dbReference>
<feature type="transmembrane region" description="Helical" evidence="7">
    <location>
        <begin position="70"/>
        <end position="90"/>
    </location>
</feature>
<keyword evidence="5 7" id="KW-1133">Transmembrane helix</keyword>
<evidence type="ECO:0000256" key="4">
    <source>
        <dbReference type="ARBA" id="ARBA00022692"/>
    </source>
</evidence>
<feature type="transmembrane region" description="Helical" evidence="7">
    <location>
        <begin position="111"/>
        <end position="133"/>
    </location>
</feature>
<evidence type="ECO:0000256" key="7">
    <source>
        <dbReference type="SAM" id="Phobius"/>
    </source>
</evidence>
<accession>A0ABT1HQ63</accession>
<comment type="caution">
    <text evidence="8">The sequence shown here is derived from an EMBL/GenBank/DDBJ whole genome shotgun (WGS) entry which is preliminary data.</text>
</comment>
<dbReference type="Gene3D" id="1.20.1250.20">
    <property type="entry name" value="MFS general substrate transporter like domains"/>
    <property type="match status" value="1"/>
</dbReference>
<feature type="transmembrane region" description="Helical" evidence="7">
    <location>
        <begin position="12"/>
        <end position="32"/>
    </location>
</feature>
<evidence type="ECO:0000256" key="2">
    <source>
        <dbReference type="ARBA" id="ARBA00022448"/>
    </source>
</evidence>
<comment type="subcellular location">
    <subcellularLocation>
        <location evidence="1">Cell membrane</location>
        <topology evidence="1">Multi-pass membrane protein</topology>
    </subcellularLocation>
</comment>
<keyword evidence="4 7" id="KW-0812">Transmembrane</keyword>
<protein>
    <recommendedName>
        <fullName evidence="10">MFS transporter</fullName>
    </recommendedName>
</protein>
<evidence type="ECO:0000313" key="9">
    <source>
        <dbReference type="Proteomes" id="UP001205311"/>
    </source>
</evidence>
<dbReference type="EMBL" id="JAMTCP010000004">
    <property type="protein sequence ID" value="MCP2257655.1"/>
    <property type="molecule type" value="Genomic_DNA"/>
</dbReference>
<feature type="transmembrane region" description="Helical" evidence="7">
    <location>
        <begin position="313"/>
        <end position="333"/>
    </location>
</feature>
<feature type="transmembrane region" description="Helical" evidence="7">
    <location>
        <begin position="145"/>
        <end position="168"/>
    </location>
</feature>
<proteinExistence type="predicted"/>
<keyword evidence="6 7" id="KW-0472">Membrane</keyword>
<evidence type="ECO:0000256" key="6">
    <source>
        <dbReference type="ARBA" id="ARBA00023136"/>
    </source>
</evidence>
<evidence type="ECO:0000256" key="5">
    <source>
        <dbReference type="ARBA" id="ARBA00022989"/>
    </source>
</evidence>
<feature type="transmembrane region" description="Helical" evidence="7">
    <location>
        <begin position="175"/>
        <end position="195"/>
    </location>
</feature>
<keyword evidence="2" id="KW-0813">Transport</keyword>
<dbReference type="InterPro" id="IPR036259">
    <property type="entry name" value="MFS_trans_sf"/>
</dbReference>
<name>A0ABT1HQ63_STRSD</name>
<reference evidence="8 9" key="1">
    <citation type="submission" date="2022-06" db="EMBL/GenBank/DDBJ databases">
        <title>Genomic Encyclopedia of Archaeal and Bacterial Type Strains, Phase II (KMG-II): from individual species to whole genera.</title>
        <authorList>
            <person name="Goeker M."/>
        </authorList>
    </citation>
    <scope>NUCLEOTIDE SEQUENCE [LARGE SCALE GENOMIC DNA]</scope>
    <source>
        <strain evidence="8 9">DSM 40477</strain>
    </source>
</reference>
<keyword evidence="9" id="KW-1185">Reference proteome</keyword>
<dbReference type="PANTHER" id="PTHR42718:SF47">
    <property type="entry name" value="METHYL VIOLOGEN RESISTANCE PROTEIN SMVA"/>
    <property type="match status" value="1"/>
</dbReference>
<gene>
    <name evidence="8" type="ORF">LX15_001340</name>
</gene>
<evidence type="ECO:0000256" key="3">
    <source>
        <dbReference type="ARBA" id="ARBA00022475"/>
    </source>
</evidence>
<dbReference type="RefSeq" id="WP_253668640.1">
    <property type="nucleotide sequence ID" value="NZ_JAMTCP010000004.1"/>
</dbReference>
<feature type="transmembrane region" description="Helical" evidence="7">
    <location>
        <begin position="201"/>
        <end position="228"/>
    </location>
</feature>
<feature type="transmembrane region" description="Helical" evidence="7">
    <location>
        <begin position="44"/>
        <end position="64"/>
    </location>
</feature>
<dbReference type="PANTHER" id="PTHR42718">
    <property type="entry name" value="MAJOR FACILITATOR SUPERFAMILY MULTIDRUG TRANSPORTER MFSC"/>
    <property type="match status" value="1"/>
</dbReference>
<evidence type="ECO:0000313" key="8">
    <source>
        <dbReference type="EMBL" id="MCP2257655.1"/>
    </source>
</evidence>
<sequence length="340" mass="33732">MAGVLLARFWWGAAFLVPVPAMALLLVLGPLLLPESRGEATARLDLPSAALSLAAVLPVVYGLTTLATHGWAAPPVLAIAGGTAVTVAFARRQRRVANPLIDPTALAAPASRVALGVNVLAAFGMVGSTLLTSQHLQLVAGASPLAAGLWTLPGAVAAVAGATTASALARRAHPAIVIAAGLALATAAFGTLTLADTTSGVWPVVAGGTLMGAGLTMTLTSTASLVIGAAGGLVETSEKLGSACGAALLGALHAARYRAELAATAPPHLPADLAATARETLGAALTAADRLPTPTGEALRLAAQQAFVSGTRVAMLVCLALFTAATALAPVLLRRADRHP</sequence>
<evidence type="ECO:0008006" key="10">
    <source>
        <dbReference type="Google" id="ProtNLM"/>
    </source>
</evidence>
<dbReference type="Proteomes" id="UP001205311">
    <property type="component" value="Unassembled WGS sequence"/>
</dbReference>
<organism evidence="8 9">
    <name type="scientific">Streptoalloteichus tenebrarius (strain ATCC 17920 / DSM 40477 / JCM 4838 / CBS 697.72 / NBRC 16177 / NCIMB 11028 / NRRL B-12390 / A12253. 1 / ISP 5477)</name>
    <name type="common">Streptomyces tenebrarius</name>
    <dbReference type="NCBI Taxonomy" id="1933"/>
    <lineage>
        <taxon>Bacteria</taxon>
        <taxon>Bacillati</taxon>
        <taxon>Actinomycetota</taxon>
        <taxon>Actinomycetes</taxon>
        <taxon>Pseudonocardiales</taxon>
        <taxon>Pseudonocardiaceae</taxon>
        <taxon>Streptoalloteichus</taxon>
    </lineage>
</organism>